<sequence length="783" mass="82733">MSGPVIGQSSEITVEGGGSDIWNDADEFHYYFTDVGVNFDAAVRVDSVEDTDEYAKAGLMLRESLDADAKNVMARTTPDHTTLQWRPTAGGESTSLTSDAGEDESELDGGTIDAAWQRLVRTDDTIRAYASEDGTNWTLMAELSLSFGESAFLGLAVTSHNTGTLCEATFSSLSGVGPVESQDVGDVDVPGSASGSSSGETGPLIITGSATDITSSSATLSSSLPSLGGAASADIGIEYRESGGSWTMSTTETVTEPGAVDVDLTGLSPETDYEYRAVAEASDGESDDGTIVSFTTLEEDTDPSVTTGTAVDTASSSATLSGTLEAIGGQADEALISFEYRETGGDDWQESGSRTLSEPGEFETTIYGLSPETDYEYRAVVEAADGDTDTGSTATFSTTVGTGADGGSHFDLEDGFADVDWFDDDVQVITITELDAGTIEDAFQTEGPRLIVFEVSGVLNLENQELEITEPYCWVAGQTAPSPGVTFTNGFVQADASNVVLEHVRVFRGDESGGEGTDPMNSADGTENVIFNHCTAFWGRDENLSVGYDSTDTTIANCMIAEGLEDPEENSNGTLVGDGADNVAILGTIYAKNNDRNPRLKSDTRTVVVNGLNFYHDKAIWIDDSAEAAVVGNAYIHRFSFRDPIVFGDGSVYMADNYVADPPLDGRPFSDVATELDSPPLWPSGLEALPAGDVESHNKTFAGARPADRIYQEEKVVSQITDRWGSLDVDPNEDNAGFSDIPDSAAEAGGYPDHGGTTHTLEVPDSGLRAWLEDWAQVVETGQ</sequence>
<dbReference type="KEGG" id="hlr:HALLA_04340"/>
<feature type="region of interest" description="Disordered" evidence="3">
    <location>
        <begin position="725"/>
        <end position="762"/>
    </location>
</feature>
<dbReference type="GO" id="GO:0046872">
    <property type="term" value="F:metal ion binding"/>
    <property type="evidence" value="ECO:0007669"/>
    <property type="project" value="UniProtKB-KW"/>
</dbReference>
<dbReference type="AlphaFoldDB" id="W0JWL8"/>
<dbReference type="Gene3D" id="2.160.20.10">
    <property type="entry name" value="Single-stranded right-handed beta-helix, Pectin lyase-like"/>
    <property type="match status" value="1"/>
</dbReference>
<dbReference type="InterPro" id="IPR011050">
    <property type="entry name" value="Pectin_lyase_fold/virulence"/>
</dbReference>
<geneLocation type="plasmid" evidence="5">
    <name>unnamed</name>
</geneLocation>
<dbReference type="CDD" id="cd00063">
    <property type="entry name" value="FN3"/>
    <property type="match status" value="2"/>
</dbReference>
<keyword evidence="5" id="KW-0614">Plasmid</keyword>
<dbReference type="InterPro" id="IPR003961">
    <property type="entry name" value="FN3_dom"/>
</dbReference>
<dbReference type="PATRIC" id="fig|797299.3.peg.3374"/>
<dbReference type="InterPro" id="IPR012334">
    <property type="entry name" value="Pectin_lyas_fold"/>
</dbReference>
<keyword evidence="1" id="KW-0479">Metal-binding</keyword>
<keyword evidence="6" id="KW-1185">Reference proteome</keyword>
<dbReference type="Proteomes" id="UP000019024">
    <property type="component" value="Plasmid unnamed"/>
</dbReference>
<dbReference type="Gene3D" id="2.60.120.200">
    <property type="match status" value="1"/>
</dbReference>
<dbReference type="SUPFAM" id="SSF49265">
    <property type="entry name" value="Fibronectin type III"/>
    <property type="match status" value="1"/>
</dbReference>
<evidence type="ECO:0000259" key="4">
    <source>
        <dbReference type="PROSITE" id="PS50853"/>
    </source>
</evidence>
<feature type="region of interest" description="Disordered" evidence="3">
    <location>
        <begin position="82"/>
        <end position="107"/>
    </location>
</feature>
<evidence type="ECO:0000256" key="1">
    <source>
        <dbReference type="ARBA" id="ARBA00022723"/>
    </source>
</evidence>
<dbReference type="InterPro" id="IPR036116">
    <property type="entry name" value="FN3_sf"/>
</dbReference>
<dbReference type="InterPro" id="IPR013783">
    <property type="entry name" value="Ig-like_fold"/>
</dbReference>
<dbReference type="InterPro" id="IPR052063">
    <property type="entry name" value="Polysaccharide_Lyase_1"/>
</dbReference>
<protein>
    <recommendedName>
        <fullName evidence="4">Fibronectin type-III domain-containing protein</fullName>
    </recommendedName>
</protein>
<evidence type="ECO:0000256" key="3">
    <source>
        <dbReference type="SAM" id="MobiDB-lite"/>
    </source>
</evidence>
<feature type="compositionally biased region" description="Low complexity" evidence="3">
    <location>
        <begin position="187"/>
        <end position="207"/>
    </location>
</feature>
<dbReference type="SMART" id="SM00060">
    <property type="entry name" value="FN3"/>
    <property type="match status" value="2"/>
</dbReference>
<dbReference type="eggNOG" id="arCOG05978">
    <property type="taxonomic scope" value="Archaea"/>
</dbReference>
<dbReference type="PANTHER" id="PTHR42970:SF1">
    <property type="entry name" value="PECTATE LYASE C-RELATED"/>
    <property type="match status" value="1"/>
</dbReference>
<proteinExistence type="predicted"/>
<keyword evidence="2" id="KW-0325">Glycoprotein</keyword>
<dbReference type="PANTHER" id="PTHR42970">
    <property type="entry name" value="PECTATE LYASE C-RELATED"/>
    <property type="match status" value="1"/>
</dbReference>
<name>W0JWL8_9EURY</name>
<organism evidence="5 6">
    <name type="scientific">Halostagnicola larsenii XH-48</name>
    <dbReference type="NCBI Taxonomy" id="797299"/>
    <lineage>
        <taxon>Archaea</taxon>
        <taxon>Methanobacteriati</taxon>
        <taxon>Methanobacteriota</taxon>
        <taxon>Stenosarchaea group</taxon>
        <taxon>Halobacteria</taxon>
        <taxon>Halobacteriales</taxon>
        <taxon>Natrialbaceae</taxon>
        <taxon>Halostagnicola</taxon>
    </lineage>
</organism>
<feature type="domain" description="Fibronectin type-III" evidence="4">
    <location>
        <begin position="202"/>
        <end position="299"/>
    </location>
</feature>
<evidence type="ECO:0000313" key="6">
    <source>
        <dbReference type="Proteomes" id="UP000019024"/>
    </source>
</evidence>
<dbReference type="HOGENOM" id="CLU_011706_0_0_2"/>
<reference evidence="5 6" key="1">
    <citation type="submission" date="2014-01" db="EMBL/GenBank/DDBJ databases">
        <authorList>
            <consortium name="DOE Joint Genome Institute"/>
            <person name="Anderson I."/>
            <person name="Huntemann M."/>
            <person name="Han J."/>
            <person name="Chen A."/>
            <person name="Kyrpides N."/>
            <person name="Mavromatis K."/>
            <person name="Markowitz V."/>
            <person name="Palaniappan K."/>
            <person name="Ivanova N."/>
            <person name="Schaumberg A."/>
            <person name="Pati A."/>
            <person name="Liolios K."/>
            <person name="Nordberg H.P."/>
            <person name="Cantor M.N."/>
            <person name="Hua S.X."/>
            <person name="Woyke T."/>
        </authorList>
    </citation>
    <scope>NUCLEOTIDE SEQUENCE [LARGE SCALE GENOMIC DNA]</scope>
    <source>
        <strain evidence="5 6">XH-48</strain>
        <plasmid evidence="6">1</plasmid>
    </source>
</reference>
<evidence type="ECO:0000313" key="5">
    <source>
        <dbReference type="EMBL" id="AHG01635.1"/>
    </source>
</evidence>
<gene>
    <name evidence="5" type="ORF">HALLA_04340</name>
</gene>
<accession>W0JWL8</accession>
<evidence type="ECO:0000256" key="2">
    <source>
        <dbReference type="ARBA" id="ARBA00023180"/>
    </source>
</evidence>
<feature type="region of interest" description="Disordered" evidence="3">
    <location>
        <begin position="185"/>
        <end position="207"/>
    </location>
</feature>
<dbReference type="Gene3D" id="2.60.40.10">
    <property type="entry name" value="Immunoglobulins"/>
    <property type="match status" value="1"/>
</dbReference>
<dbReference type="EMBL" id="CP007056">
    <property type="protein sequence ID" value="AHG01635.1"/>
    <property type="molecule type" value="Genomic_DNA"/>
</dbReference>
<feature type="compositionally biased region" description="Polar residues" evidence="3">
    <location>
        <begin position="82"/>
        <end position="98"/>
    </location>
</feature>
<dbReference type="PROSITE" id="PS50853">
    <property type="entry name" value="FN3"/>
    <property type="match status" value="1"/>
</dbReference>
<dbReference type="SUPFAM" id="SSF51126">
    <property type="entry name" value="Pectin lyase-like"/>
    <property type="match status" value="1"/>
</dbReference>